<dbReference type="PATRIC" id="fig|1193502.14.peg.2195"/>
<evidence type="ECO:0000256" key="5">
    <source>
        <dbReference type="PIRNR" id="PIRNR005763"/>
    </source>
</evidence>
<dbReference type="Pfam" id="PF03459">
    <property type="entry name" value="TOBE"/>
    <property type="match status" value="2"/>
</dbReference>
<sequence>MEGITSGVMSFDKPALLEKRIRLLEAIAETGSINSAAKRIGQSYKATWEAVDTMNNLSNQPLVTRVTGGSGGGGTTLTSVGIKLVANYSVLKKEYERFLNRLSTAGDFEMNSLKHIQRIAMQISARNQLMGKIGEIKQAKVNAEVSIVLKSGVILVSTITNSAVEELGLEIGDEVVGIIKASSVLISNVLDIATSARNKLAGIITDIKIGEVNAQVSIDIGQNDVVVSTITAESVRALSLAVGTRVCAIIKSSSILIGK</sequence>
<dbReference type="PANTHER" id="PTHR30432:SF1">
    <property type="entry name" value="DNA-BINDING TRANSCRIPTIONAL DUAL REGULATOR MODE"/>
    <property type="match status" value="1"/>
</dbReference>
<evidence type="ECO:0000256" key="3">
    <source>
        <dbReference type="ARBA" id="ARBA00022505"/>
    </source>
</evidence>
<feature type="domain" description="Mop" evidence="6">
    <location>
        <begin position="122"/>
        <end position="188"/>
    </location>
</feature>
<dbReference type="SUPFAM" id="SSF50331">
    <property type="entry name" value="MOP-like"/>
    <property type="match status" value="2"/>
</dbReference>
<comment type="similarity">
    <text evidence="1 5">Belongs to the ModE family.</text>
</comment>
<dbReference type="Gene3D" id="1.10.10.10">
    <property type="entry name" value="Winged helix-like DNA-binding domain superfamily/Winged helix DNA-binding domain"/>
    <property type="match status" value="1"/>
</dbReference>
<gene>
    <name evidence="7" type="ORF">SHALO_2166</name>
</gene>
<dbReference type="NCBIfam" id="TIGR00638">
    <property type="entry name" value="Mop"/>
    <property type="match status" value="2"/>
</dbReference>
<dbReference type="InterPro" id="IPR000847">
    <property type="entry name" value="LysR_HTH_N"/>
</dbReference>
<protein>
    <submittedName>
        <fullName evidence="7">Molybdenum transporter regulator ModE</fullName>
    </submittedName>
</protein>
<feature type="domain" description="Mop" evidence="6">
    <location>
        <begin position="193"/>
        <end position="259"/>
    </location>
</feature>
<dbReference type="PROSITE" id="PS51866">
    <property type="entry name" value="MOP"/>
    <property type="match status" value="2"/>
</dbReference>
<dbReference type="GO" id="GO:0003700">
    <property type="term" value="F:DNA-binding transcription factor activity"/>
    <property type="evidence" value="ECO:0007669"/>
    <property type="project" value="InterPro"/>
</dbReference>
<dbReference type="InterPro" id="IPR008995">
    <property type="entry name" value="Mo/tungstate-bd_C_term_dom"/>
</dbReference>
<evidence type="ECO:0000256" key="4">
    <source>
        <dbReference type="ARBA" id="ARBA00022737"/>
    </source>
</evidence>
<dbReference type="InterPro" id="IPR036388">
    <property type="entry name" value="WH-like_DNA-bd_sf"/>
</dbReference>
<dbReference type="Gene3D" id="2.40.50.100">
    <property type="match status" value="2"/>
</dbReference>
<dbReference type="RefSeq" id="WP_069478546.1">
    <property type="nucleotide sequence ID" value="NZ_CP017111.1"/>
</dbReference>
<reference evidence="8" key="1">
    <citation type="submission" date="2016-08" db="EMBL/GenBank/DDBJ databases">
        <title>Complete genome sequence of the organohalide-respiring Epsilonproteobacterium Sulfurospirillum halorespirans.</title>
        <authorList>
            <person name="Goris T."/>
            <person name="Zimmermann J."/>
            <person name="Schenz B."/>
            <person name="Lemos M."/>
            <person name="Hackermueller J."/>
            <person name="Diekert G."/>
        </authorList>
    </citation>
    <scope>NUCLEOTIDE SEQUENCE [LARGE SCALE GENOMIC DNA]</scope>
    <source>
        <strain>DSM 13726</strain>
        <strain evidence="8">PCE-M2</strain>
    </source>
</reference>
<dbReference type="SUPFAM" id="SSF46785">
    <property type="entry name" value="Winged helix' DNA-binding domain"/>
    <property type="match status" value="1"/>
</dbReference>
<dbReference type="GO" id="GO:0030151">
    <property type="term" value="F:molybdenum ion binding"/>
    <property type="evidence" value="ECO:0007669"/>
    <property type="project" value="UniProtKB-UniRule"/>
</dbReference>
<dbReference type="InterPro" id="IPR036390">
    <property type="entry name" value="WH_DNA-bd_sf"/>
</dbReference>
<keyword evidence="3 5" id="KW-0500">Molybdenum</keyword>
<dbReference type="EMBL" id="CP017111">
    <property type="protein sequence ID" value="AOO65928.1"/>
    <property type="molecule type" value="Genomic_DNA"/>
</dbReference>
<dbReference type="AlphaFoldDB" id="A0A1D7TLQ2"/>
<name>A0A1D7TLQ2_9BACT</name>
<dbReference type="STRING" id="1193502.SHALO_2166"/>
<keyword evidence="8" id="KW-1185">Reference proteome</keyword>
<dbReference type="PANTHER" id="PTHR30432">
    <property type="entry name" value="TRANSCRIPTIONAL REGULATOR MODE"/>
    <property type="match status" value="1"/>
</dbReference>
<organism evidence="7 8">
    <name type="scientific">Sulfurospirillum halorespirans DSM 13726</name>
    <dbReference type="NCBI Taxonomy" id="1193502"/>
    <lineage>
        <taxon>Bacteria</taxon>
        <taxon>Pseudomonadati</taxon>
        <taxon>Campylobacterota</taxon>
        <taxon>Epsilonproteobacteria</taxon>
        <taxon>Campylobacterales</taxon>
        <taxon>Sulfurospirillaceae</taxon>
        <taxon>Sulfurospirillum</taxon>
    </lineage>
</organism>
<dbReference type="InterPro" id="IPR051815">
    <property type="entry name" value="Molybdate_resp_trans_reg"/>
</dbReference>
<dbReference type="InterPro" id="IPR016462">
    <property type="entry name" value="ModE"/>
</dbReference>
<dbReference type="InterPro" id="IPR004606">
    <property type="entry name" value="Mop_domain"/>
</dbReference>
<evidence type="ECO:0000256" key="2">
    <source>
        <dbReference type="ARBA" id="ARBA00022448"/>
    </source>
</evidence>
<dbReference type="InterPro" id="IPR005116">
    <property type="entry name" value="Transp-assoc_OB_typ1"/>
</dbReference>
<keyword evidence="2 5" id="KW-0813">Transport</keyword>
<dbReference type="PIRSF" id="PIRSF005763">
    <property type="entry name" value="Txn_reg_ModE"/>
    <property type="match status" value="1"/>
</dbReference>
<accession>A0A1D7TLQ2</accession>
<keyword evidence="4" id="KW-0677">Repeat</keyword>
<dbReference type="GO" id="GO:0015689">
    <property type="term" value="P:molybdate ion transport"/>
    <property type="evidence" value="ECO:0007669"/>
    <property type="project" value="UniProtKB-UniRule"/>
</dbReference>
<dbReference type="Proteomes" id="UP000094609">
    <property type="component" value="Chromosome"/>
</dbReference>
<evidence type="ECO:0000313" key="7">
    <source>
        <dbReference type="EMBL" id="AOO65928.1"/>
    </source>
</evidence>
<evidence type="ECO:0000313" key="8">
    <source>
        <dbReference type="Proteomes" id="UP000094609"/>
    </source>
</evidence>
<dbReference type="KEGG" id="shal:SHALO_2166"/>
<proteinExistence type="inferred from homology"/>
<evidence type="ECO:0000259" key="6">
    <source>
        <dbReference type="PROSITE" id="PS51866"/>
    </source>
</evidence>
<evidence type="ECO:0000256" key="1">
    <source>
        <dbReference type="ARBA" id="ARBA00008110"/>
    </source>
</evidence>
<dbReference type="Pfam" id="PF00126">
    <property type="entry name" value="HTH_1"/>
    <property type="match status" value="1"/>
</dbReference>